<sequence length="84" mass="9453">MSLTESDKGSFNQQSVNTELQRFLNPTGRLLICRFTGSKGEFDNKEVVFAISKIIIIKEENCESDCVDQSGYSVVSDLKVCRVR</sequence>
<accession>A0AAV7HFE2</accession>
<reference evidence="1 2" key="1">
    <citation type="journal article" date="2021" name="Hortic Res">
        <title>Chromosome-scale assembly of the Dendrobium chrysotoxum genome enhances the understanding of orchid evolution.</title>
        <authorList>
            <person name="Zhang Y."/>
            <person name="Zhang G.Q."/>
            <person name="Zhang D."/>
            <person name="Liu X.D."/>
            <person name="Xu X.Y."/>
            <person name="Sun W.H."/>
            <person name="Yu X."/>
            <person name="Zhu X."/>
            <person name="Wang Z.W."/>
            <person name="Zhao X."/>
            <person name="Zhong W.Y."/>
            <person name="Chen H."/>
            <person name="Yin W.L."/>
            <person name="Huang T."/>
            <person name="Niu S.C."/>
            <person name="Liu Z.J."/>
        </authorList>
    </citation>
    <scope>NUCLEOTIDE SEQUENCE [LARGE SCALE GENOMIC DNA]</scope>
    <source>
        <strain evidence="1">Lindl</strain>
    </source>
</reference>
<comment type="caution">
    <text evidence="1">The sequence shown here is derived from an EMBL/GenBank/DDBJ whole genome shotgun (WGS) entry which is preliminary data.</text>
</comment>
<dbReference type="EMBL" id="JAGFBR010000005">
    <property type="protein sequence ID" value="KAH0466840.1"/>
    <property type="molecule type" value="Genomic_DNA"/>
</dbReference>
<gene>
    <name evidence="1" type="ORF">IEQ34_004078</name>
</gene>
<protein>
    <submittedName>
        <fullName evidence="1">Uncharacterized protein</fullName>
    </submittedName>
</protein>
<dbReference type="Proteomes" id="UP000775213">
    <property type="component" value="Unassembled WGS sequence"/>
</dbReference>
<name>A0AAV7HFE2_DENCH</name>
<evidence type="ECO:0000313" key="2">
    <source>
        <dbReference type="Proteomes" id="UP000775213"/>
    </source>
</evidence>
<keyword evidence="2" id="KW-1185">Reference proteome</keyword>
<evidence type="ECO:0000313" key="1">
    <source>
        <dbReference type="EMBL" id="KAH0466840.1"/>
    </source>
</evidence>
<proteinExistence type="predicted"/>
<organism evidence="1 2">
    <name type="scientific">Dendrobium chrysotoxum</name>
    <name type="common">Orchid</name>
    <dbReference type="NCBI Taxonomy" id="161865"/>
    <lineage>
        <taxon>Eukaryota</taxon>
        <taxon>Viridiplantae</taxon>
        <taxon>Streptophyta</taxon>
        <taxon>Embryophyta</taxon>
        <taxon>Tracheophyta</taxon>
        <taxon>Spermatophyta</taxon>
        <taxon>Magnoliopsida</taxon>
        <taxon>Liliopsida</taxon>
        <taxon>Asparagales</taxon>
        <taxon>Orchidaceae</taxon>
        <taxon>Epidendroideae</taxon>
        <taxon>Malaxideae</taxon>
        <taxon>Dendrobiinae</taxon>
        <taxon>Dendrobium</taxon>
    </lineage>
</organism>
<dbReference type="AlphaFoldDB" id="A0AAV7HFE2"/>